<comment type="subcellular location">
    <subcellularLocation>
        <location evidence="1">Cell membrane</location>
        <topology evidence="1">Multi-pass membrane protein</topology>
    </subcellularLocation>
</comment>
<evidence type="ECO:0000256" key="1">
    <source>
        <dbReference type="ARBA" id="ARBA00004651"/>
    </source>
</evidence>
<evidence type="ECO:0000256" key="2">
    <source>
        <dbReference type="ARBA" id="ARBA00005236"/>
    </source>
</evidence>
<dbReference type="PANTHER" id="PTHR30489">
    <property type="entry name" value="LIPOPROTEIN-RELEASING SYSTEM TRANSMEMBRANE PROTEIN LOLE"/>
    <property type="match status" value="1"/>
</dbReference>
<keyword evidence="5 7" id="KW-1133">Transmembrane helix</keyword>
<dbReference type="OrthoDB" id="3223244at2"/>
<evidence type="ECO:0000256" key="4">
    <source>
        <dbReference type="ARBA" id="ARBA00022692"/>
    </source>
</evidence>
<dbReference type="GO" id="GO:0098797">
    <property type="term" value="C:plasma membrane protein complex"/>
    <property type="evidence" value="ECO:0007669"/>
    <property type="project" value="TreeGrafter"/>
</dbReference>
<feature type="transmembrane region" description="Helical" evidence="7">
    <location>
        <begin position="223"/>
        <end position="245"/>
    </location>
</feature>
<dbReference type="Pfam" id="PF02687">
    <property type="entry name" value="FtsX"/>
    <property type="match status" value="2"/>
</dbReference>
<feature type="transmembrane region" description="Helical" evidence="7">
    <location>
        <begin position="285"/>
        <end position="303"/>
    </location>
</feature>
<feature type="transmembrane region" description="Helical" evidence="7">
    <location>
        <begin position="525"/>
        <end position="553"/>
    </location>
</feature>
<feature type="transmembrane region" description="Helical" evidence="7">
    <location>
        <begin position="479"/>
        <end position="504"/>
    </location>
</feature>
<keyword evidence="6 7" id="KW-0472">Membrane</keyword>
<dbReference type="PANTHER" id="PTHR30489:SF0">
    <property type="entry name" value="LIPOPROTEIN-RELEASING SYSTEM TRANSMEMBRANE PROTEIN LOLE"/>
    <property type="match status" value="1"/>
</dbReference>
<organism evidence="9 10">
    <name type="scientific">Actinophytocola xinjiangensis</name>
    <dbReference type="NCBI Taxonomy" id="485602"/>
    <lineage>
        <taxon>Bacteria</taxon>
        <taxon>Bacillati</taxon>
        <taxon>Actinomycetota</taxon>
        <taxon>Actinomycetes</taxon>
        <taxon>Pseudonocardiales</taxon>
        <taxon>Pseudonocardiaceae</taxon>
    </lineage>
</organism>
<evidence type="ECO:0000256" key="5">
    <source>
        <dbReference type="ARBA" id="ARBA00022989"/>
    </source>
</evidence>
<evidence type="ECO:0000256" key="6">
    <source>
        <dbReference type="ARBA" id="ARBA00023136"/>
    </source>
</evidence>
<dbReference type="RefSeq" id="WP_075134682.1">
    <property type="nucleotide sequence ID" value="NZ_MSIF01000010.1"/>
</dbReference>
<dbReference type="InterPro" id="IPR051447">
    <property type="entry name" value="Lipoprotein-release_system"/>
</dbReference>
<feature type="domain" description="ABC3 transporter permease C-terminal" evidence="8">
    <location>
        <begin position="60"/>
        <end position="175"/>
    </location>
</feature>
<dbReference type="Proteomes" id="UP000185696">
    <property type="component" value="Unassembled WGS sequence"/>
</dbReference>
<feature type="transmembrane region" description="Helical" evidence="7">
    <location>
        <begin position="54"/>
        <end position="82"/>
    </location>
</feature>
<comment type="similarity">
    <text evidence="2">Belongs to the ABC-4 integral membrane protein family. LolC/E subfamily.</text>
</comment>
<dbReference type="AlphaFoldDB" id="A0A7Z0WKH8"/>
<feature type="transmembrane region" description="Helical" evidence="7">
    <location>
        <begin position="144"/>
        <end position="166"/>
    </location>
</feature>
<dbReference type="EMBL" id="MSIF01000010">
    <property type="protein sequence ID" value="OLF09092.1"/>
    <property type="molecule type" value="Genomic_DNA"/>
</dbReference>
<feature type="transmembrane region" description="Helical" evidence="7">
    <location>
        <begin position="109"/>
        <end position="132"/>
    </location>
</feature>
<gene>
    <name evidence="9" type="ORF">BLA60_21145</name>
</gene>
<protein>
    <recommendedName>
        <fullName evidence="8">ABC3 transporter permease C-terminal domain-containing protein</fullName>
    </recommendedName>
</protein>
<comment type="caution">
    <text evidence="9">The sequence shown here is derived from an EMBL/GenBank/DDBJ whole genome shotgun (WGS) entry which is preliminary data.</text>
</comment>
<keyword evidence="4 7" id="KW-0812">Transmembrane</keyword>
<feature type="domain" description="ABC3 transporter permease C-terminal" evidence="8">
    <location>
        <begin position="485"/>
        <end position="597"/>
    </location>
</feature>
<dbReference type="InterPro" id="IPR003838">
    <property type="entry name" value="ABC3_permease_C"/>
</dbReference>
<reference evidence="9 10" key="1">
    <citation type="submission" date="2016-12" db="EMBL/GenBank/DDBJ databases">
        <title>The draft genome sequence of Actinophytocola xinjiangensis.</title>
        <authorList>
            <person name="Wang W."/>
            <person name="Yuan L."/>
        </authorList>
    </citation>
    <scope>NUCLEOTIDE SEQUENCE [LARGE SCALE GENOMIC DNA]</scope>
    <source>
        <strain evidence="9 10">CGMCC 4.4663</strain>
    </source>
</reference>
<name>A0A7Z0WKH8_9PSEU</name>
<feature type="transmembrane region" description="Helical" evidence="7">
    <location>
        <begin position="21"/>
        <end position="42"/>
    </location>
</feature>
<feature type="transmembrane region" description="Helical" evidence="7">
    <location>
        <begin position="197"/>
        <end position="217"/>
    </location>
</feature>
<evidence type="ECO:0000256" key="3">
    <source>
        <dbReference type="ARBA" id="ARBA00022475"/>
    </source>
</evidence>
<evidence type="ECO:0000313" key="9">
    <source>
        <dbReference type="EMBL" id="OLF09092.1"/>
    </source>
</evidence>
<keyword evidence="3" id="KW-1003">Cell membrane</keyword>
<feature type="transmembrane region" description="Helical" evidence="7">
    <location>
        <begin position="573"/>
        <end position="593"/>
    </location>
</feature>
<accession>A0A7Z0WKH8</accession>
<sequence length="603" mass="61134">MLFALARDTLADRRRTFAGSFVAVGLGVAMVTASVAVMVSAVTAEKADESLRAIGTVFVFVALLSAFLSVFVVASTLGFAVAGRARELALLRLVGATTAQVGRLVRYEALVVGVAGAVCGAVAGALLAYGVLAVVAPAGVTVTAVALAVAFPTAIALGVVVSLLGAGAAARGAARLDALAALRDTDVETPVMTRRRWVLALASLGAGVLLAVAVAALDAEAQMPVSMVLTGPFVIAAALLAPVFVGPVSRLVTRPAARWTRASGLLAGANVLAGVRRSASTAAPILLAVGVTGAVLGATGVLADGTVTAMRGFYVSDRVTTAAVPAGTAAEPTVETSVGVTVGEGTPEQRVDVIGARPSALRTVFALPEVDGDLRAFDAAAAIGSREYVSTMNWRVGERLPVTLPDGSRTEVQLVATFAGGSLNQKLLLPKAVLDAHPGDEATVVTHLSGTVAGVDTEPTGEWVDRTAGEQGRLLMAGAWVLAGPALLYTLLSVANTAAMAFGARREEFAALRRTGVTRPQLRRMVLWESLAVSLVGAVLGGLIALAGSLVMWTVVARTGPAGLPLRLPWLEVVALGTGAAVVASLVAVLILGRVSRPAAVRR</sequence>
<proteinExistence type="inferred from homology"/>
<evidence type="ECO:0000256" key="7">
    <source>
        <dbReference type="SAM" id="Phobius"/>
    </source>
</evidence>
<evidence type="ECO:0000313" key="10">
    <source>
        <dbReference type="Proteomes" id="UP000185696"/>
    </source>
</evidence>
<keyword evidence="10" id="KW-1185">Reference proteome</keyword>
<dbReference type="GO" id="GO:0044874">
    <property type="term" value="P:lipoprotein localization to outer membrane"/>
    <property type="evidence" value="ECO:0007669"/>
    <property type="project" value="TreeGrafter"/>
</dbReference>
<evidence type="ECO:0000259" key="8">
    <source>
        <dbReference type="Pfam" id="PF02687"/>
    </source>
</evidence>